<evidence type="ECO:0000313" key="2">
    <source>
        <dbReference type="Proteomes" id="UP000228751"/>
    </source>
</evidence>
<gene>
    <name evidence="1" type="ORF">CSR02_10385</name>
</gene>
<dbReference type="EMBL" id="PEBQ01000144">
    <property type="protein sequence ID" value="PHY93405.1"/>
    <property type="molecule type" value="Genomic_DNA"/>
</dbReference>
<dbReference type="AlphaFoldDB" id="A0A2G4RCD0"/>
<evidence type="ECO:0000313" key="1">
    <source>
        <dbReference type="EMBL" id="PHY93405.1"/>
    </source>
</evidence>
<comment type="caution">
    <text evidence="1">The sequence shown here is derived from an EMBL/GenBank/DDBJ whole genome shotgun (WGS) entry which is preliminary data.</text>
</comment>
<proteinExistence type="predicted"/>
<sequence length="77" mass="8875">MVVWRKFVPNAGWHQAGADNIWAMTFYNGIQSQRLPRRMGWWVARKERTAHDTEPYPPDHAGCVCGRAVPHGVRCSR</sequence>
<organism evidence="1 2">
    <name type="scientific">Acetobacter pomorum</name>
    <dbReference type="NCBI Taxonomy" id="65959"/>
    <lineage>
        <taxon>Bacteria</taxon>
        <taxon>Pseudomonadati</taxon>
        <taxon>Pseudomonadota</taxon>
        <taxon>Alphaproteobacteria</taxon>
        <taxon>Acetobacterales</taxon>
        <taxon>Acetobacteraceae</taxon>
        <taxon>Acetobacter</taxon>
    </lineage>
</organism>
<keyword evidence="2" id="KW-1185">Reference proteome</keyword>
<protein>
    <submittedName>
        <fullName evidence="1">Uncharacterized protein</fullName>
    </submittedName>
</protein>
<reference evidence="1 2" key="1">
    <citation type="submission" date="2017-10" db="EMBL/GenBank/DDBJ databases">
        <title>Genomic analysis of the genus Acetobacter.</title>
        <authorList>
            <person name="Kim K.H."/>
            <person name="Chun B.H."/>
            <person name="Son A.R."/>
            <person name="Jeon C.O."/>
        </authorList>
    </citation>
    <scope>NUCLEOTIDE SEQUENCE [LARGE SCALE GENOMIC DNA]</scope>
    <source>
        <strain evidence="1 2">LHT 2458</strain>
    </source>
</reference>
<accession>A0A2G4RCD0</accession>
<dbReference type="Proteomes" id="UP000228751">
    <property type="component" value="Unassembled WGS sequence"/>
</dbReference>
<name>A0A2G4RCD0_9PROT</name>